<dbReference type="InterPro" id="IPR012883">
    <property type="entry name" value="ERp29_N"/>
</dbReference>
<dbReference type="InterPro" id="IPR016855">
    <property type="entry name" value="ERp29"/>
</dbReference>
<dbReference type="PANTHER" id="PTHR12211:SF0">
    <property type="entry name" value="ENDOPLASMIC RETICULUM RESIDENT PROTEIN 29"/>
    <property type="match status" value="1"/>
</dbReference>
<dbReference type="EMBL" id="HBUF01305807">
    <property type="protein sequence ID" value="CAG6692090.1"/>
    <property type="molecule type" value="Transcribed_RNA"/>
</dbReference>
<dbReference type="SUPFAM" id="SSF52833">
    <property type="entry name" value="Thioredoxin-like"/>
    <property type="match status" value="1"/>
</dbReference>
<feature type="compositionally biased region" description="Basic and acidic residues" evidence="2">
    <location>
        <begin position="221"/>
        <end position="267"/>
    </location>
</feature>
<evidence type="ECO:0000256" key="3">
    <source>
        <dbReference type="SAM" id="SignalP"/>
    </source>
</evidence>
<dbReference type="Pfam" id="PF07749">
    <property type="entry name" value="ERp29"/>
    <property type="match status" value="2"/>
</dbReference>
<reference evidence="6" key="1">
    <citation type="submission" date="2021-05" db="EMBL/GenBank/DDBJ databases">
        <authorList>
            <person name="Alioto T."/>
            <person name="Alioto T."/>
            <person name="Gomez Garrido J."/>
        </authorList>
    </citation>
    <scope>NUCLEOTIDE SEQUENCE</scope>
</reference>
<dbReference type="PANTHER" id="PTHR12211">
    <property type="entry name" value="ENDOPLASMIC RETICULUM PROTEIN ERP29"/>
    <property type="match status" value="1"/>
</dbReference>
<dbReference type="Gene3D" id="1.20.1150.12">
    <property type="entry name" value="Endoplasmic reticulum resident protein 29, C-terminal domain"/>
    <property type="match status" value="2"/>
</dbReference>
<keyword evidence="3" id="KW-0732">Signal</keyword>
<dbReference type="InterPro" id="IPR011679">
    <property type="entry name" value="ERp29_C"/>
</dbReference>
<dbReference type="InterPro" id="IPR036249">
    <property type="entry name" value="Thioredoxin-like_sf"/>
</dbReference>
<dbReference type="Pfam" id="PF07912">
    <property type="entry name" value="ERp29_N"/>
    <property type="match status" value="1"/>
</dbReference>
<feature type="region of interest" description="Disordered" evidence="2">
    <location>
        <begin position="210"/>
        <end position="267"/>
    </location>
</feature>
<dbReference type="Gene3D" id="3.40.30.10">
    <property type="entry name" value="Glutaredoxin"/>
    <property type="match status" value="1"/>
</dbReference>
<dbReference type="InterPro" id="IPR036356">
    <property type="entry name" value="ERp29_C_sf"/>
</dbReference>
<dbReference type="EMBL" id="HBUF01668393">
    <property type="protein sequence ID" value="CAG6790128.1"/>
    <property type="molecule type" value="Transcribed_RNA"/>
</dbReference>
<keyword evidence="1" id="KW-0256">Endoplasmic reticulum</keyword>
<evidence type="ECO:0000259" key="4">
    <source>
        <dbReference type="Pfam" id="PF07749"/>
    </source>
</evidence>
<organism evidence="6">
    <name type="scientific">Cacopsylla melanoneura</name>
    <dbReference type="NCBI Taxonomy" id="428564"/>
    <lineage>
        <taxon>Eukaryota</taxon>
        <taxon>Metazoa</taxon>
        <taxon>Ecdysozoa</taxon>
        <taxon>Arthropoda</taxon>
        <taxon>Hexapoda</taxon>
        <taxon>Insecta</taxon>
        <taxon>Pterygota</taxon>
        <taxon>Neoptera</taxon>
        <taxon>Paraneoptera</taxon>
        <taxon>Hemiptera</taxon>
        <taxon>Sternorrhyncha</taxon>
        <taxon>Psylloidea</taxon>
        <taxon>Psyllidae</taxon>
        <taxon>Psyllinae</taxon>
        <taxon>Cacopsylla</taxon>
    </lineage>
</organism>
<evidence type="ECO:0000256" key="1">
    <source>
        <dbReference type="ARBA" id="ARBA00022824"/>
    </source>
</evidence>
<sequence length="295" mass="33224">MMNRCLLAVGVVFISILQLVFGKGQVSLDSHNFDKILSKFHTTLVKFDAAFPFGPKHEAFLVVAETSKHKPDFLVAEVGVKDYGDRDNEDLVKRFKLDSKQFPVYLLFVQGNEKPYSYHGSSDEDYSADKIISFVRSKDTGIWIGAPGCLQDFDRLAKQFIQSACPHQRKGLLKSSEDLWDNVQTQSARRSAEVYVKTMRKLLELGGAAARSATMPPGHGGNEEKSTNENVKTDSNKDKGSESEYLSREKSRITGLLREKMSDQKKEDLKARLNILDSFALYVRKDGENSVRDEL</sequence>
<evidence type="ECO:0000313" key="6">
    <source>
        <dbReference type="EMBL" id="CAG6692090.1"/>
    </source>
</evidence>
<dbReference type="GO" id="GO:0009306">
    <property type="term" value="P:protein secretion"/>
    <property type="evidence" value="ECO:0007669"/>
    <property type="project" value="InterPro"/>
</dbReference>
<feature type="signal peptide" evidence="3">
    <location>
        <begin position="1"/>
        <end position="22"/>
    </location>
</feature>
<proteinExistence type="predicted"/>
<evidence type="ECO:0000256" key="2">
    <source>
        <dbReference type="SAM" id="MobiDB-lite"/>
    </source>
</evidence>
<dbReference type="SUPFAM" id="SSF47933">
    <property type="entry name" value="ERP29 C domain-like"/>
    <property type="match status" value="2"/>
</dbReference>
<protein>
    <submittedName>
        <fullName evidence="6">Endoplasmic reticulum resident protein 29</fullName>
    </submittedName>
</protein>
<dbReference type="GO" id="GO:0005788">
    <property type="term" value="C:endoplasmic reticulum lumen"/>
    <property type="evidence" value="ECO:0007669"/>
    <property type="project" value="InterPro"/>
</dbReference>
<name>A0A8D8XEW1_9HEMI</name>
<dbReference type="EMBL" id="HBUF01025767">
    <property type="protein sequence ID" value="CAG6612866.1"/>
    <property type="molecule type" value="Transcribed_RNA"/>
</dbReference>
<accession>A0A8D8XEW1</accession>
<feature type="domain" description="Endoplasmic reticulum resident protein 29 C-terminal" evidence="4">
    <location>
        <begin position="240"/>
        <end position="279"/>
    </location>
</feature>
<feature type="chain" id="PRO_5036428886" evidence="3">
    <location>
        <begin position="23"/>
        <end position="295"/>
    </location>
</feature>
<feature type="domain" description="Endoplasmic reticulum resident protein 29 C-terminal" evidence="4">
    <location>
        <begin position="148"/>
        <end position="206"/>
    </location>
</feature>
<dbReference type="AlphaFoldDB" id="A0A8D8XEW1"/>
<feature type="domain" description="ERp29 N-terminal" evidence="5">
    <location>
        <begin position="22"/>
        <end position="147"/>
    </location>
</feature>
<evidence type="ECO:0000259" key="5">
    <source>
        <dbReference type="Pfam" id="PF07912"/>
    </source>
</evidence>